<organism evidence="2 3">
    <name type="scientific">Ascaris lumbricoides</name>
    <name type="common">Giant roundworm</name>
    <dbReference type="NCBI Taxonomy" id="6252"/>
    <lineage>
        <taxon>Eukaryota</taxon>
        <taxon>Metazoa</taxon>
        <taxon>Ecdysozoa</taxon>
        <taxon>Nematoda</taxon>
        <taxon>Chromadorea</taxon>
        <taxon>Rhabditida</taxon>
        <taxon>Spirurina</taxon>
        <taxon>Ascaridomorpha</taxon>
        <taxon>Ascaridoidea</taxon>
        <taxon>Ascarididae</taxon>
        <taxon>Ascaris</taxon>
    </lineage>
</organism>
<accession>A0A0M3I8D6</accession>
<sequence length="73" mass="8442">MQGTVVIGFMVALLVSSLVTCEARMRVKDDFAKERFRARGIVANRAKRLTNEAFDSFYPAESLIRTYRRAYNY</sequence>
<evidence type="ECO:0000313" key="2">
    <source>
        <dbReference type="Proteomes" id="UP000036681"/>
    </source>
</evidence>
<evidence type="ECO:0000313" key="3">
    <source>
        <dbReference type="WBParaSite" id="ALUE_0001359301-mRNA-1"/>
    </source>
</evidence>
<reference evidence="3" key="1">
    <citation type="submission" date="2017-02" db="UniProtKB">
        <authorList>
            <consortium name="WormBaseParasite"/>
        </authorList>
    </citation>
    <scope>IDENTIFICATION</scope>
</reference>
<protein>
    <submittedName>
        <fullName evidence="3">RxLR effector protein</fullName>
    </submittedName>
</protein>
<keyword evidence="2" id="KW-1185">Reference proteome</keyword>
<dbReference type="Proteomes" id="UP000036681">
    <property type="component" value="Unplaced"/>
</dbReference>
<feature type="chain" id="PRO_5005656965" evidence="1">
    <location>
        <begin position="24"/>
        <end position="73"/>
    </location>
</feature>
<keyword evidence="1" id="KW-0732">Signal</keyword>
<dbReference type="WBParaSite" id="ALUE_0001359301-mRNA-1">
    <property type="protein sequence ID" value="ALUE_0001359301-mRNA-1"/>
    <property type="gene ID" value="ALUE_0001359301"/>
</dbReference>
<dbReference type="AlphaFoldDB" id="A0A0M3I8D6"/>
<name>A0A0M3I8D6_ASCLU</name>
<feature type="signal peptide" evidence="1">
    <location>
        <begin position="1"/>
        <end position="23"/>
    </location>
</feature>
<proteinExistence type="predicted"/>
<evidence type="ECO:0000256" key="1">
    <source>
        <dbReference type="SAM" id="SignalP"/>
    </source>
</evidence>